<feature type="domain" description="HAMP" evidence="1">
    <location>
        <begin position="3"/>
        <end position="55"/>
    </location>
</feature>
<evidence type="ECO:0000313" key="2">
    <source>
        <dbReference type="EMBL" id="VAX05789.1"/>
    </source>
</evidence>
<dbReference type="GO" id="GO:0007165">
    <property type="term" value="P:signal transduction"/>
    <property type="evidence" value="ECO:0007669"/>
    <property type="project" value="InterPro"/>
</dbReference>
<protein>
    <recommendedName>
        <fullName evidence="1">HAMP domain-containing protein</fullName>
    </recommendedName>
</protein>
<dbReference type="AlphaFoldDB" id="A0A3B1AIW9"/>
<dbReference type="GO" id="GO:0016020">
    <property type="term" value="C:membrane"/>
    <property type="evidence" value="ECO:0007669"/>
    <property type="project" value="InterPro"/>
</dbReference>
<dbReference type="Gene3D" id="6.10.340.10">
    <property type="match status" value="1"/>
</dbReference>
<sequence>MSKRIVCAINKLVDAARIMGRGEVLAPVELNREDELGELAAEINRSASMIEAKRIEMNCRK</sequence>
<dbReference type="EMBL" id="UOFY01000004">
    <property type="protein sequence ID" value="VAX05789.1"/>
    <property type="molecule type" value="Genomic_DNA"/>
</dbReference>
<organism evidence="2">
    <name type="scientific">hydrothermal vent metagenome</name>
    <dbReference type="NCBI Taxonomy" id="652676"/>
    <lineage>
        <taxon>unclassified sequences</taxon>
        <taxon>metagenomes</taxon>
        <taxon>ecological metagenomes</taxon>
    </lineage>
</organism>
<accession>A0A3B1AIW9</accession>
<reference evidence="2" key="1">
    <citation type="submission" date="2018-06" db="EMBL/GenBank/DDBJ databases">
        <authorList>
            <person name="Zhirakovskaya E."/>
        </authorList>
    </citation>
    <scope>NUCLEOTIDE SEQUENCE</scope>
</reference>
<dbReference type="InterPro" id="IPR003660">
    <property type="entry name" value="HAMP_dom"/>
</dbReference>
<gene>
    <name evidence="2" type="ORF">MNBD_GAMMA25-583</name>
</gene>
<dbReference type="SUPFAM" id="SSF158472">
    <property type="entry name" value="HAMP domain-like"/>
    <property type="match status" value="1"/>
</dbReference>
<name>A0A3B1AIW9_9ZZZZ</name>
<dbReference type="CDD" id="cd06225">
    <property type="entry name" value="HAMP"/>
    <property type="match status" value="1"/>
</dbReference>
<evidence type="ECO:0000259" key="1">
    <source>
        <dbReference type="PROSITE" id="PS50885"/>
    </source>
</evidence>
<dbReference type="PROSITE" id="PS50885">
    <property type="entry name" value="HAMP"/>
    <property type="match status" value="1"/>
</dbReference>
<dbReference type="Pfam" id="PF00672">
    <property type="entry name" value="HAMP"/>
    <property type="match status" value="1"/>
</dbReference>
<proteinExistence type="predicted"/>